<protein>
    <submittedName>
        <fullName evidence="1">Uncharacterized protein</fullName>
    </submittedName>
</protein>
<dbReference type="AlphaFoldDB" id="A0A9X1IGV4"/>
<organism evidence="1 2">
    <name type="scientific">Roseicella aerolata</name>
    <dbReference type="NCBI Taxonomy" id="2883479"/>
    <lineage>
        <taxon>Bacteria</taxon>
        <taxon>Pseudomonadati</taxon>
        <taxon>Pseudomonadota</taxon>
        <taxon>Alphaproteobacteria</taxon>
        <taxon>Acetobacterales</taxon>
        <taxon>Roseomonadaceae</taxon>
        <taxon>Roseicella</taxon>
    </lineage>
</organism>
<sequence>MWILLVLLLAVVLLVVLDRMEFFSVFPQRRATIAARRQRDLTPPE</sequence>
<reference evidence="1" key="1">
    <citation type="submission" date="2021-10" db="EMBL/GenBank/DDBJ databases">
        <title>Roseicella aerolatum sp. nov., isolated from aerosols of e-waste dismantling site.</title>
        <authorList>
            <person name="Qin T."/>
        </authorList>
    </citation>
    <scope>NUCLEOTIDE SEQUENCE</scope>
    <source>
        <strain evidence="1">GB24</strain>
    </source>
</reference>
<evidence type="ECO:0000313" key="1">
    <source>
        <dbReference type="EMBL" id="MCB4824404.1"/>
    </source>
</evidence>
<dbReference type="EMBL" id="JAJAQI010000042">
    <property type="protein sequence ID" value="MCB4824404.1"/>
    <property type="molecule type" value="Genomic_DNA"/>
</dbReference>
<evidence type="ECO:0000313" key="2">
    <source>
        <dbReference type="Proteomes" id="UP001139311"/>
    </source>
</evidence>
<comment type="caution">
    <text evidence="1">The sequence shown here is derived from an EMBL/GenBank/DDBJ whole genome shotgun (WGS) entry which is preliminary data.</text>
</comment>
<proteinExistence type="predicted"/>
<gene>
    <name evidence="1" type="ORF">LHA35_21970</name>
</gene>
<dbReference type="Proteomes" id="UP001139311">
    <property type="component" value="Unassembled WGS sequence"/>
</dbReference>
<accession>A0A9X1IGV4</accession>
<keyword evidence="2" id="KW-1185">Reference proteome</keyword>
<dbReference type="RefSeq" id="WP_226612064.1">
    <property type="nucleotide sequence ID" value="NZ_JAJAQI010000042.1"/>
</dbReference>
<name>A0A9X1IGV4_9PROT</name>